<dbReference type="PANTHER" id="PTHR37831">
    <property type="entry name" value="D-RIBOSE PYRANASE"/>
    <property type="match status" value="1"/>
</dbReference>
<comment type="subunit">
    <text evidence="6">Homodecamer.</text>
</comment>
<comment type="function">
    <text evidence="6">Catalyzes the interconversion of beta-pyran and beta-furan forms of D-ribose.</text>
</comment>
<dbReference type="Proteomes" id="UP001224359">
    <property type="component" value="Unassembled WGS sequence"/>
</dbReference>
<dbReference type="GO" id="GO:0062193">
    <property type="term" value="F:D-ribose pyranase activity"/>
    <property type="evidence" value="ECO:0007669"/>
    <property type="project" value="UniProtKB-EC"/>
</dbReference>
<feature type="binding site" evidence="6">
    <location>
        <position position="97"/>
    </location>
    <ligand>
        <name>substrate</name>
    </ligand>
</feature>
<dbReference type="SUPFAM" id="SSF102546">
    <property type="entry name" value="RbsD-like"/>
    <property type="match status" value="1"/>
</dbReference>
<proteinExistence type="inferred from homology"/>
<evidence type="ECO:0000313" key="7">
    <source>
        <dbReference type="EMBL" id="MDQ0160498.1"/>
    </source>
</evidence>
<evidence type="ECO:0000313" key="8">
    <source>
        <dbReference type="Proteomes" id="UP001224359"/>
    </source>
</evidence>
<comment type="catalytic activity">
    <reaction evidence="1 6">
        <text>beta-D-ribopyranose = beta-D-ribofuranose</text>
        <dbReference type="Rhea" id="RHEA:25432"/>
        <dbReference type="ChEBI" id="CHEBI:27476"/>
        <dbReference type="ChEBI" id="CHEBI:47002"/>
        <dbReference type="EC" id="5.4.99.62"/>
    </reaction>
</comment>
<reference evidence="7 8" key="1">
    <citation type="submission" date="2023-07" db="EMBL/GenBank/DDBJ databases">
        <title>Genomic Encyclopedia of Type Strains, Phase IV (KMG-IV): sequencing the most valuable type-strain genomes for metagenomic binning, comparative biology and taxonomic classification.</title>
        <authorList>
            <person name="Goeker M."/>
        </authorList>
    </citation>
    <scope>NUCLEOTIDE SEQUENCE [LARGE SCALE GENOMIC DNA]</scope>
    <source>
        <strain evidence="7 8">DSM 16460</strain>
    </source>
</reference>
<dbReference type="RefSeq" id="WP_306977784.1">
    <property type="nucleotide sequence ID" value="NZ_JAUSTQ010000012.1"/>
</dbReference>
<dbReference type="HAMAP" id="MF_01661">
    <property type="entry name" value="D_rib_pyranase"/>
    <property type="match status" value="1"/>
</dbReference>
<feature type="active site" description="Proton donor" evidence="6">
    <location>
        <position position="20"/>
    </location>
</feature>
<dbReference type="EMBL" id="JAUSTQ010000012">
    <property type="protein sequence ID" value="MDQ0160498.1"/>
    <property type="molecule type" value="Genomic_DNA"/>
</dbReference>
<comment type="caution">
    <text evidence="7">The sequence shown here is derived from an EMBL/GenBank/DDBJ whole genome shotgun (WGS) entry which is preliminary data.</text>
</comment>
<keyword evidence="5 6" id="KW-0119">Carbohydrate metabolism</keyword>
<evidence type="ECO:0000256" key="3">
    <source>
        <dbReference type="ARBA" id="ARBA00022490"/>
    </source>
</evidence>
<feature type="binding site" evidence="6">
    <location>
        <begin position="119"/>
        <end position="121"/>
    </location>
    <ligand>
        <name>substrate</name>
    </ligand>
</feature>
<dbReference type="InterPro" id="IPR023750">
    <property type="entry name" value="RbsD-like_sf"/>
</dbReference>
<keyword evidence="3 6" id="KW-0963">Cytoplasm</keyword>
<feature type="binding site" evidence="6">
    <location>
        <position position="28"/>
    </location>
    <ligand>
        <name>substrate</name>
    </ligand>
</feature>
<evidence type="ECO:0000256" key="1">
    <source>
        <dbReference type="ARBA" id="ARBA00000223"/>
    </source>
</evidence>
<organism evidence="7 8">
    <name type="scientific">Alkalibacillus salilacus</name>
    <dbReference type="NCBI Taxonomy" id="284582"/>
    <lineage>
        <taxon>Bacteria</taxon>
        <taxon>Bacillati</taxon>
        <taxon>Bacillota</taxon>
        <taxon>Bacilli</taxon>
        <taxon>Bacillales</taxon>
        <taxon>Bacillaceae</taxon>
        <taxon>Alkalibacillus</taxon>
    </lineage>
</organism>
<name>A0ABT9VHR8_9BACI</name>
<sequence length="130" mass="14376">MKKQGVLNSDIATVLASLGHTDTIVISDCGLPVPDHVPRIDLALKKGQPRFTDTLEVVLSDMEVEHITLAEEIKTSNADVQKEIFNQYSGEVDYVSHERFKELTQDAKVVIRTGEVTPFANVILRAGVIF</sequence>
<dbReference type="PANTHER" id="PTHR37831:SF1">
    <property type="entry name" value="D-RIBOSE PYRANASE"/>
    <property type="match status" value="1"/>
</dbReference>
<dbReference type="EC" id="5.4.99.62" evidence="2 6"/>
<evidence type="ECO:0000256" key="5">
    <source>
        <dbReference type="ARBA" id="ARBA00023277"/>
    </source>
</evidence>
<keyword evidence="8" id="KW-1185">Reference proteome</keyword>
<evidence type="ECO:0000256" key="6">
    <source>
        <dbReference type="HAMAP-Rule" id="MF_01661"/>
    </source>
</evidence>
<keyword evidence="4 6" id="KW-0413">Isomerase</keyword>
<comment type="similarity">
    <text evidence="6">Belongs to the RbsD / FucU family. RbsD subfamily.</text>
</comment>
<gene>
    <name evidence="6" type="primary">rbsD</name>
    <name evidence="7" type="ORF">J2S77_002502</name>
</gene>
<evidence type="ECO:0000256" key="2">
    <source>
        <dbReference type="ARBA" id="ARBA00012862"/>
    </source>
</evidence>
<dbReference type="Gene3D" id="3.40.1650.10">
    <property type="entry name" value="RbsD-like domain"/>
    <property type="match status" value="1"/>
</dbReference>
<dbReference type="InterPro" id="IPR007721">
    <property type="entry name" value="RbsD_FucU"/>
</dbReference>
<comment type="subcellular location">
    <subcellularLocation>
        <location evidence="6">Cytoplasm</location>
    </subcellularLocation>
</comment>
<dbReference type="NCBIfam" id="NF008761">
    <property type="entry name" value="PRK11797.1"/>
    <property type="match status" value="1"/>
</dbReference>
<comment type="pathway">
    <text evidence="6">Carbohydrate metabolism; D-ribose degradation; D-ribose 5-phosphate from beta-D-ribopyranose: step 1/2.</text>
</comment>
<protein>
    <recommendedName>
        <fullName evidence="2 6">D-ribose pyranase</fullName>
        <ecNumber evidence="2 6">5.4.99.62</ecNumber>
    </recommendedName>
</protein>
<evidence type="ECO:0000256" key="4">
    <source>
        <dbReference type="ARBA" id="ARBA00023235"/>
    </source>
</evidence>
<accession>A0ABT9VHR8</accession>
<dbReference type="Pfam" id="PF05025">
    <property type="entry name" value="RbsD_FucU"/>
    <property type="match status" value="1"/>
</dbReference>
<dbReference type="InterPro" id="IPR023064">
    <property type="entry name" value="D-ribose_pyranase"/>
</dbReference>